<name>A0AAV4H6P9_9GAST</name>
<keyword evidence="1" id="KW-0255">Endonuclease</keyword>
<evidence type="ECO:0000313" key="1">
    <source>
        <dbReference type="EMBL" id="GFR92430.1"/>
    </source>
</evidence>
<dbReference type="PANTHER" id="PTHR47510">
    <property type="entry name" value="REVERSE TRANSCRIPTASE DOMAIN-CONTAINING PROTEIN"/>
    <property type="match status" value="1"/>
</dbReference>
<gene>
    <name evidence="1" type="ORF">ElyMa_000867900</name>
</gene>
<dbReference type="Proteomes" id="UP000762676">
    <property type="component" value="Unassembled WGS sequence"/>
</dbReference>
<comment type="caution">
    <text evidence="1">The sequence shown here is derived from an EMBL/GenBank/DDBJ whole genome shotgun (WGS) entry which is preliminary data.</text>
</comment>
<dbReference type="EMBL" id="BMAT01001779">
    <property type="protein sequence ID" value="GFR92430.1"/>
    <property type="molecule type" value="Genomic_DNA"/>
</dbReference>
<reference evidence="1 2" key="1">
    <citation type="journal article" date="2021" name="Elife">
        <title>Chloroplast acquisition without the gene transfer in kleptoplastic sea slugs, Plakobranchus ocellatus.</title>
        <authorList>
            <person name="Maeda T."/>
            <person name="Takahashi S."/>
            <person name="Yoshida T."/>
            <person name="Shimamura S."/>
            <person name="Takaki Y."/>
            <person name="Nagai Y."/>
            <person name="Toyoda A."/>
            <person name="Suzuki Y."/>
            <person name="Arimoto A."/>
            <person name="Ishii H."/>
            <person name="Satoh N."/>
            <person name="Nishiyama T."/>
            <person name="Hasebe M."/>
            <person name="Maruyama T."/>
            <person name="Minagawa J."/>
            <person name="Obokata J."/>
            <person name="Shigenobu S."/>
        </authorList>
    </citation>
    <scope>NUCLEOTIDE SEQUENCE [LARGE SCALE GENOMIC DNA]</scope>
</reference>
<keyword evidence="2" id="KW-1185">Reference proteome</keyword>
<dbReference type="PANTHER" id="PTHR47510:SF3">
    <property type="entry name" value="ENDO_EXONUCLEASE_PHOSPHATASE DOMAIN-CONTAINING PROTEIN"/>
    <property type="match status" value="1"/>
</dbReference>
<keyword evidence="1" id="KW-0540">Nuclease</keyword>
<organism evidence="1 2">
    <name type="scientific">Elysia marginata</name>
    <dbReference type="NCBI Taxonomy" id="1093978"/>
    <lineage>
        <taxon>Eukaryota</taxon>
        <taxon>Metazoa</taxon>
        <taxon>Spiralia</taxon>
        <taxon>Lophotrochozoa</taxon>
        <taxon>Mollusca</taxon>
        <taxon>Gastropoda</taxon>
        <taxon>Heterobranchia</taxon>
        <taxon>Euthyneura</taxon>
        <taxon>Panpulmonata</taxon>
        <taxon>Sacoglossa</taxon>
        <taxon>Placobranchoidea</taxon>
        <taxon>Plakobranchidae</taxon>
        <taxon>Elysia</taxon>
    </lineage>
</organism>
<keyword evidence="1" id="KW-0378">Hydrolase</keyword>
<dbReference type="Gene3D" id="3.60.10.10">
    <property type="entry name" value="Endonuclease/exonuclease/phosphatase"/>
    <property type="match status" value="1"/>
</dbReference>
<sequence length="219" mass="25016">MGNVRSLHNKTDELYSLCRFYRYASNITLTETWLNENIPSSVCDLDNFTLIRHDRQGIQGKDRGGGVCTFINNTWCHPNNINVVRKISDTNIEILCVNARPHYLPREFTNVCIMTVNIPPDGNKTEACTMMRDTIEDMKQKSPDQVLIISGDLNHCNDFSFPGLYQFVHSPTREKKTLDLYFYNVLSSYKCLPKAPLGSSDHSMLLMLPPVVRKIAPIK</sequence>
<dbReference type="AlphaFoldDB" id="A0AAV4H6P9"/>
<proteinExistence type="predicted"/>
<dbReference type="SUPFAM" id="SSF56219">
    <property type="entry name" value="DNase I-like"/>
    <property type="match status" value="1"/>
</dbReference>
<evidence type="ECO:0000313" key="2">
    <source>
        <dbReference type="Proteomes" id="UP000762676"/>
    </source>
</evidence>
<dbReference type="InterPro" id="IPR036691">
    <property type="entry name" value="Endo/exonu/phosph_ase_sf"/>
</dbReference>
<protein>
    <submittedName>
        <fullName evidence="1">Endonuclease domain of the non-LTR retrotransposon LINE-1</fullName>
    </submittedName>
</protein>
<dbReference type="GO" id="GO:0004519">
    <property type="term" value="F:endonuclease activity"/>
    <property type="evidence" value="ECO:0007669"/>
    <property type="project" value="UniProtKB-KW"/>
</dbReference>
<accession>A0AAV4H6P9</accession>